<dbReference type="InterPro" id="IPR024641">
    <property type="entry name" value="HRS_helical"/>
</dbReference>
<dbReference type="STRING" id="74873.A0A084VYP1"/>
<dbReference type="SUPFAM" id="SSF57903">
    <property type="entry name" value="FYVE/PHD zinc finger"/>
    <property type="match status" value="1"/>
</dbReference>
<dbReference type="PROSITE" id="PS50179">
    <property type="entry name" value="VHS"/>
    <property type="match status" value="1"/>
</dbReference>
<dbReference type="CDD" id="cd21387">
    <property type="entry name" value="GAT_Hrs"/>
    <property type="match status" value="1"/>
</dbReference>
<dbReference type="EnsemblMetazoa" id="ASIC010766-RA">
    <property type="protein sequence ID" value="ASIC010766-PA"/>
    <property type="gene ID" value="ASIC010766"/>
</dbReference>
<evidence type="ECO:0000259" key="12">
    <source>
        <dbReference type="PROSITE" id="PS50179"/>
    </source>
</evidence>
<evidence type="ECO:0000256" key="3">
    <source>
        <dbReference type="ARBA" id="ARBA00022553"/>
    </source>
</evidence>
<dbReference type="GO" id="GO:0005769">
    <property type="term" value="C:early endosome"/>
    <property type="evidence" value="ECO:0007669"/>
    <property type="project" value="TreeGrafter"/>
</dbReference>
<evidence type="ECO:0000313" key="14">
    <source>
        <dbReference type="EnsemblMetazoa" id="ASIC010766-PA"/>
    </source>
</evidence>
<gene>
    <name evidence="13" type="ORF">ZHAS_00010766</name>
</gene>
<dbReference type="CDD" id="cd15720">
    <property type="entry name" value="FYVE_Hrs"/>
    <property type="match status" value="1"/>
</dbReference>
<feature type="compositionally biased region" description="Low complexity" evidence="10">
    <location>
        <begin position="634"/>
        <end position="646"/>
    </location>
</feature>
<feature type="compositionally biased region" description="Low complexity" evidence="10">
    <location>
        <begin position="266"/>
        <end position="275"/>
    </location>
</feature>
<dbReference type="EMBL" id="ATLV01018382">
    <property type="status" value="NOT_ANNOTATED_CDS"/>
    <property type="molecule type" value="Genomic_DNA"/>
</dbReference>
<sequence>MFRTSIFDKSLENATSNLNLEPDWQAILVICDAIRQGDANAKYAVQALKKKMQSPNPITALYALLVLESMVKNCGTPVHDEIAYKANCEMFQNLVNTTKHEEVRAKMLELIQAWAYAFRSTIKYRSIKDTMNILKTEGHKFPELKEADAMFSSDIAPDWVDGDVCHRCRSQFTFTVRKHHCRNCGQVFCAQCSSKNSTLPKFGIEKEVRVCDGCYAQLQRPVATLTKKPTEEEDLPAEYLTSSLAQQAQGPARKTDEELREEEELQLALALSQSEAETKQAGQARRQTFHKTSPSPEPQQMTPQAQVKRSPSPIEEPPTDPELARYLNRNYWEQRQVMDSPASPSAPSPMPSPMPSMQPVSSLLMTKSAPEDAVIDEFSNSMKTQVEIFVNRMKSNSSRGRSISCDSAVQTLFLTLTNLHARLLTFIKDMDDKRMWYEQLQDKLTQIKDSRAALDVLRQEHQEKLQRIAEEQERQRQLQMAQKLEIMRKKKQEYLQYQRQVALQRIQEQEREMQMRQEQQKAQYRMGTAFPFMGGPQAPPGQGPQNSPVHVGVPGAYGPAPGYGYGGPMPPTNGTLPHYPHPGGPGAQPPHPGQQMFSPQHTQGPQYGMPGASAPGVDGQPGPGGPPMPGGPMGPSASGPGIIPPGMNVMPGQVPPPGTMGHMPGAPMMGPPPPPQQQQQQQPPQQQQQQQPPPQPQQAQPGMMGPHVNPMQPGPQQPPMGPDHQQQAVQGPPVTMPQVVQAGAQPAPEPAPAPPAAAPQPPQPAAGAPEPATAELISFD</sequence>
<dbReference type="CDD" id="cd03569">
    <property type="entry name" value="VHS_Hrs"/>
    <property type="match status" value="1"/>
</dbReference>
<dbReference type="InterPro" id="IPR008942">
    <property type="entry name" value="ENTH_VHS"/>
</dbReference>
<evidence type="ECO:0000256" key="8">
    <source>
        <dbReference type="PROSITE-ProRule" id="PRU00091"/>
    </source>
</evidence>
<dbReference type="GO" id="GO:0008270">
    <property type="term" value="F:zinc ion binding"/>
    <property type="evidence" value="ECO:0007669"/>
    <property type="project" value="UniProtKB-KW"/>
</dbReference>
<feature type="compositionally biased region" description="Pro residues" evidence="10">
    <location>
        <begin position="747"/>
        <end position="764"/>
    </location>
</feature>
<dbReference type="InterPro" id="IPR017073">
    <property type="entry name" value="HGS/VPS27"/>
</dbReference>
<feature type="domain" description="VHS" evidence="12">
    <location>
        <begin position="14"/>
        <end position="142"/>
    </location>
</feature>
<feature type="compositionally biased region" description="Low complexity" evidence="10">
    <location>
        <begin position="697"/>
        <end position="706"/>
    </location>
</feature>
<dbReference type="AlphaFoldDB" id="A0A084VYP1"/>
<name>A0A084VYP1_ANOSI</name>
<evidence type="ECO:0000313" key="15">
    <source>
        <dbReference type="Proteomes" id="UP000030765"/>
    </source>
</evidence>
<dbReference type="OMA" id="DQQCSAK"/>
<evidence type="ECO:0000256" key="1">
    <source>
        <dbReference type="ARBA" id="ARBA00015450"/>
    </source>
</evidence>
<dbReference type="GO" id="GO:0048471">
    <property type="term" value="C:perinuclear region of cytoplasm"/>
    <property type="evidence" value="ECO:0007669"/>
    <property type="project" value="UniProtKB-SubCell"/>
</dbReference>
<feature type="coiled-coil region" evidence="9">
    <location>
        <begin position="440"/>
        <end position="523"/>
    </location>
</feature>
<dbReference type="InterPro" id="IPR002014">
    <property type="entry name" value="VHS_dom"/>
</dbReference>
<evidence type="ECO:0000256" key="2">
    <source>
        <dbReference type="ARBA" id="ARBA00022490"/>
    </source>
</evidence>
<dbReference type="PANTHER" id="PTHR46275:SF1">
    <property type="entry name" value="HEPATOCYTE GROWTH FACTOR-REGULATED TYROSINE KINASE SUBSTRATE"/>
    <property type="match status" value="1"/>
</dbReference>
<organism evidence="13">
    <name type="scientific">Anopheles sinensis</name>
    <name type="common">Mosquito</name>
    <dbReference type="NCBI Taxonomy" id="74873"/>
    <lineage>
        <taxon>Eukaryota</taxon>
        <taxon>Metazoa</taxon>
        <taxon>Ecdysozoa</taxon>
        <taxon>Arthropoda</taxon>
        <taxon>Hexapoda</taxon>
        <taxon>Insecta</taxon>
        <taxon>Pterygota</taxon>
        <taxon>Neoptera</taxon>
        <taxon>Endopterygota</taxon>
        <taxon>Diptera</taxon>
        <taxon>Nematocera</taxon>
        <taxon>Culicoidea</taxon>
        <taxon>Culicidae</taxon>
        <taxon>Anophelinae</taxon>
        <taxon>Anopheles</taxon>
    </lineage>
</organism>
<dbReference type="InterPro" id="IPR017455">
    <property type="entry name" value="Znf_FYVE-rel"/>
</dbReference>
<dbReference type="GO" id="GO:0032456">
    <property type="term" value="P:endocytic recycling"/>
    <property type="evidence" value="ECO:0007669"/>
    <property type="project" value="TreeGrafter"/>
</dbReference>
<dbReference type="VEuPathDB" id="VectorBase:ASIC010766"/>
<dbReference type="Gene3D" id="1.20.5.1940">
    <property type="match status" value="1"/>
</dbReference>
<dbReference type="PANTHER" id="PTHR46275">
    <property type="entry name" value="HEPATOCYTE GROWTH FACTOR-REGULATED TYROSINE KINASE SUBSTRATE"/>
    <property type="match status" value="1"/>
</dbReference>
<dbReference type="EMBL" id="KE525231">
    <property type="protein sequence ID" value="KFB43085.1"/>
    <property type="molecule type" value="Genomic_DNA"/>
</dbReference>
<dbReference type="GO" id="GO:0005938">
    <property type="term" value="C:cell cortex"/>
    <property type="evidence" value="ECO:0007669"/>
    <property type="project" value="UniProtKB-SubCell"/>
</dbReference>
<dbReference type="GO" id="GO:0031623">
    <property type="term" value="P:receptor internalization"/>
    <property type="evidence" value="ECO:0007669"/>
    <property type="project" value="TreeGrafter"/>
</dbReference>
<dbReference type="Proteomes" id="UP000030765">
    <property type="component" value="Unassembled WGS sequence"/>
</dbReference>
<feature type="compositionally biased region" description="Pro residues" evidence="10">
    <location>
        <begin position="344"/>
        <end position="356"/>
    </location>
</feature>
<dbReference type="InterPro" id="IPR013083">
    <property type="entry name" value="Znf_RING/FYVE/PHD"/>
</dbReference>
<feature type="region of interest" description="Disordered" evidence="10">
    <location>
        <begin position="241"/>
        <end position="321"/>
    </location>
</feature>
<comment type="function">
    <text evidence="7">Essential role in endosome membrane invagination and formation of multivesicular bodies, MVBs. Required during gastrulation and appears to regulate early embryonic signaling pathways. Inhibits tyrosine kinase receptor signaling by promoting degradation of the tyrosine-phosphorylated, active receptor, potentially by sorting activated receptors into MVBs. The MVBs are then trafficked to the lysosome where their contents are degraded.</text>
</comment>
<dbReference type="PROSITE" id="PS50178">
    <property type="entry name" value="ZF_FYVE"/>
    <property type="match status" value="1"/>
</dbReference>
<keyword evidence="5 8" id="KW-0863">Zinc-finger</keyword>
<evidence type="ECO:0000313" key="13">
    <source>
        <dbReference type="EMBL" id="KFB43085.1"/>
    </source>
</evidence>
<dbReference type="SUPFAM" id="SSF48464">
    <property type="entry name" value="ENTH/VHS domain"/>
    <property type="match status" value="1"/>
</dbReference>
<dbReference type="InterPro" id="IPR000306">
    <property type="entry name" value="Znf_FYVE"/>
</dbReference>
<evidence type="ECO:0000256" key="10">
    <source>
        <dbReference type="SAM" id="MobiDB-lite"/>
    </source>
</evidence>
<feature type="region of interest" description="Disordered" evidence="10">
    <location>
        <begin position="564"/>
        <end position="780"/>
    </location>
</feature>
<keyword evidence="4" id="KW-0479">Metal-binding</keyword>
<dbReference type="Pfam" id="PF01363">
    <property type="entry name" value="FYVE"/>
    <property type="match status" value="1"/>
</dbReference>
<feature type="compositionally biased region" description="Pro residues" evidence="10">
    <location>
        <begin position="623"/>
        <end position="632"/>
    </location>
</feature>
<dbReference type="InterPro" id="IPR011011">
    <property type="entry name" value="Znf_FYVE_PHD"/>
</dbReference>
<comment type="subcellular location">
    <subcellularLocation>
        <location evidence="7">Cytoplasm</location>
        <location evidence="7">Cell cortex</location>
    </subcellularLocation>
    <subcellularLocation>
        <location evidence="7">Cytoplasm</location>
        <location evidence="7">Perinuclear region</location>
    </subcellularLocation>
</comment>
<dbReference type="FunFam" id="3.30.40.10:FF:000028">
    <property type="entry name" value="Putative hepatocyte growth factor-regulated tyrosine kinase substrate"/>
    <property type="match status" value="1"/>
</dbReference>
<dbReference type="PIRSF" id="PIRSF036956">
    <property type="entry name" value="Hrs_Vps27"/>
    <property type="match status" value="1"/>
</dbReference>
<keyword evidence="2" id="KW-0963">Cytoplasm</keyword>
<dbReference type="Pfam" id="PF12210">
    <property type="entry name" value="Hrs_helical"/>
    <property type="match status" value="1"/>
</dbReference>
<feature type="compositionally biased region" description="Polar residues" evidence="10">
    <location>
        <begin position="290"/>
        <end position="309"/>
    </location>
</feature>
<keyword evidence="6" id="KW-0862">Zinc</keyword>
<dbReference type="SMART" id="SM00064">
    <property type="entry name" value="FYVE"/>
    <property type="match status" value="1"/>
</dbReference>
<dbReference type="OrthoDB" id="957735at2759"/>
<dbReference type="VEuPathDB" id="VectorBase:ASIS003638"/>
<keyword evidence="9" id="KW-0175">Coiled coil</keyword>
<reference evidence="13 15" key="1">
    <citation type="journal article" date="2014" name="BMC Genomics">
        <title>Genome sequence of Anopheles sinensis provides insight into genetics basis of mosquito competence for malaria parasites.</title>
        <authorList>
            <person name="Zhou D."/>
            <person name="Zhang D."/>
            <person name="Ding G."/>
            <person name="Shi L."/>
            <person name="Hou Q."/>
            <person name="Ye Y."/>
            <person name="Xu Y."/>
            <person name="Zhou H."/>
            <person name="Xiong C."/>
            <person name="Li S."/>
            <person name="Yu J."/>
            <person name="Hong S."/>
            <person name="Yu X."/>
            <person name="Zou P."/>
            <person name="Chen C."/>
            <person name="Chang X."/>
            <person name="Wang W."/>
            <person name="Lv Y."/>
            <person name="Sun Y."/>
            <person name="Ma L."/>
            <person name="Shen B."/>
            <person name="Zhu C."/>
        </authorList>
    </citation>
    <scope>NUCLEOTIDE SEQUENCE [LARGE SCALE GENOMIC DNA]</scope>
</reference>
<feature type="region of interest" description="Disordered" evidence="10">
    <location>
        <begin position="338"/>
        <end position="360"/>
    </location>
</feature>
<feature type="domain" description="FYVE-type" evidence="11">
    <location>
        <begin position="159"/>
        <end position="219"/>
    </location>
</feature>
<accession>A0A084VYP1</accession>
<reference evidence="14" key="2">
    <citation type="submission" date="2020-05" db="UniProtKB">
        <authorList>
            <consortium name="EnsemblMetazoa"/>
        </authorList>
    </citation>
    <scope>IDENTIFICATION</scope>
</reference>
<dbReference type="PROSITE" id="PS50330">
    <property type="entry name" value="UIM"/>
    <property type="match status" value="1"/>
</dbReference>
<evidence type="ECO:0000256" key="4">
    <source>
        <dbReference type="ARBA" id="ARBA00022723"/>
    </source>
</evidence>
<dbReference type="Gene3D" id="3.30.40.10">
    <property type="entry name" value="Zinc/RING finger domain, C3HC4 (zinc finger)"/>
    <property type="match status" value="1"/>
</dbReference>
<dbReference type="FunFam" id="1.20.5.1940:FF:000003">
    <property type="entry name" value="Hepatocyte growth factor-regulated tyrosine kinase substrate"/>
    <property type="match status" value="1"/>
</dbReference>
<dbReference type="Pfam" id="PF00790">
    <property type="entry name" value="VHS"/>
    <property type="match status" value="1"/>
</dbReference>
<keyword evidence="3" id="KW-0597">Phosphoprotein</keyword>
<feature type="compositionally biased region" description="Pro residues" evidence="10">
    <location>
        <begin position="712"/>
        <end position="721"/>
    </location>
</feature>
<evidence type="ECO:0000259" key="11">
    <source>
        <dbReference type="PROSITE" id="PS50178"/>
    </source>
</evidence>
<dbReference type="GO" id="GO:0035091">
    <property type="term" value="F:phosphatidylinositol binding"/>
    <property type="evidence" value="ECO:0007669"/>
    <property type="project" value="InterPro"/>
</dbReference>
<feature type="compositionally biased region" description="Pro residues" evidence="10">
    <location>
        <begin position="579"/>
        <end position="592"/>
    </location>
</feature>
<proteinExistence type="predicted"/>
<evidence type="ECO:0000256" key="6">
    <source>
        <dbReference type="ARBA" id="ARBA00022833"/>
    </source>
</evidence>
<feature type="compositionally biased region" description="Low complexity" evidence="10">
    <location>
        <begin position="737"/>
        <end position="746"/>
    </location>
</feature>
<keyword evidence="15" id="KW-1185">Reference proteome</keyword>
<evidence type="ECO:0000256" key="7">
    <source>
        <dbReference type="PIRNR" id="PIRNR036956"/>
    </source>
</evidence>
<dbReference type="Gene3D" id="1.25.40.90">
    <property type="match status" value="1"/>
</dbReference>
<dbReference type="GO" id="GO:0043130">
    <property type="term" value="F:ubiquitin binding"/>
    <property type="evidence" value="ECO:0007669"/>
    <property type="project" value="InterPro"/>
</dbReference>
<feature type="compositionally biased region" description="Polar residues" evidence="10">
    <location>
        <begin position="596"/>
        <end position="605"/>
    </location>
</feature>
<evidence type="ECO:0000256" key="5">
    <source>
        <dbReference type="ARBA" id="ARBA00022771"/>
    </source>
</evidence>
<feature type="compositionally biased region" description="Low complexity" evidence="10">
    <location>
        <begin position="659"/>
        <end position="668"/>
    </location>
</feature>
<dbReference type="SMART" id="SM00288">
    <property type="entry name" value="VHS"/>
    <property type="match status" value="1"/>
</dbReference>
<feature type="compositionally biased region" description="Low complexity" evidence="10">
    <location>
        <begin position="677"/>
        <end position="690"/>
    </location>
</feature>
<evidence type="ECO:0000256" key="9">
    <source>
        <dbReference type="SAM" id="Coils"/>
    </source>
</evidence>
<dbReference type="InterPro" id="IPR003903">
    <property type="entry name" value="UIM_dom"/>
</dbReference>
<protein>
    <recommendedName>
        <fullName evidence="1 7">Hepatocyte growth factor-regulated tyrosine kinase substrate</fullName>
    </recommendedName>
</protein>